<keyword evidence="6" id="KW-0472">Membrane</keyword>
<gene>
    <name evidence="11" type="primary">atpC</name>
    <name evidence="11" type="ORF">JIV24_02945</name>
</gene>
<reference evidence="11 12" key="1">
    <citation type="submission" date="2021-01" db="EMBL/GenBank/DDBJ databases">
        <title>Carboxyliciviraga sp.nov., isolated from coastal sediments.</title>
        <authorList>
            <person name="Lu D."/>
            <person name="Zhang T."/>
        </authorList>
    </citation>
    <scope>NUCLEOTIDE SEQUENCE [LARGE SCALE GENOMIC DNA]</scope>
    <source>
        <strain evidence="11 12">N1Y132</strain>
    </source>
</reference>
<keyword evidence="12" id="KW-1185">Reference proteome</keyword>
<evidence type="ECO:0000313" key="12">
    <source>
        <dbReference type="Proteomes" id="UP000605676"/>
    </source>
</evidence>
<dbReference type="Proteomes" id="UP000605676">
    <property type="component" value="Unassembled WGS sequence"/>
</dbReference>
<dbReference type="CDD" id="cd12152">
    <property type="entry name" value="F1-ATPase_delta"/>
    <property type="match status" value="1"/>
</dbReference>
<dbReference type="InterPro" id="IPR020546">
    <property type="entry name" value="ATP_synth_F1_dsu/esu_N"/>
</dbReference>
<sequence length="84" mass="9185">MEDLHCEIVTPEKVIYDAPVGLVTVPGDKGKFTLLKNHAPIISVLTEGQIRVIGKTGHEQYFNCVSGVLECENNKITILIHKGA</sequence>
<feature type="domain" description="ATP synthase F1 complex delta/epsilon subunit N-terminal" evidence="10">
    <location>
        <begin position="4"/>
        <end position="80"/>
    </location>
</feature>
<accession>A0ABS1HF65</accession>
<evidence type="ECO:0000256" key="3">
    <source>
        <dbReference type="ARBA" id="ARBA00005712"/>
    </source>
</evidence>
<evidence type="ECO:0000256" key="9">
    <source>
        <dbReference type="RuleBase" id="RU003656"/>
    </source>
</evidence>
<dbReference type="EMBL" id="JAENRR010000004">
    <property type="protein sequence ID" value="MBK3516282.1"/>
    <property type="molecule type" value="Genomic_DNA"/>
</dbReference>
<evidence type="ECO:0000256" key="1">
    <source>
        <dbReference type="ARBA" id="ARBA00003543"/>
    </source>
</evidence>
<protein>
    <submittedName>
        <fullName evidence="11">ATP synthase F1 subunit epsilon</fullName>
    </submittedName>
</protein>
<evidence type="ECO:0000256" key="2">
    <source>
        <dbReference type="ARBA" id="ARBA00004184"/>
    </source>
</evidence>
<dbReference type="NCBIfam" id="TIGR01216">
    <property type="entry name" value="ATP_synt_epsi"/>
    <property type="match status" value="1"/>
</dbReference>
<keyword evidence="7 9" id="KW-0139">CF(1)</keyword>
<proteinExistence type="inferred from homology"/>
<dbReference type="RefSeq" id="WP_200463511.1">
    <property type="nucleotide sequence ID" value="NZ_JAENRR010000004.1"/>
</dbReference>
<evidence type="ECO:0000256" key="7">
    <source>
        <dbReference type="ARBA" id="ARBA00023196"/>
    </source>
</evidence>
<name>A0ABS1HF65_9BACT</name>
<keyword evidence="4 9" id="KW-0813">Transport</keyword>
<evidence type="ECO:0000259" key="10">
    <source>
        <dbReference type="Pfam" id="PF02823"/>
    </source>
</evidence>
<evidence type="ECO:0000256" key="5">
    <source>
        <dbReference type="ARBA" id="ARBA00023065"/>
    </source>
</evidence>
<keyword evidence="8 9" id="KW-0066">ATP synthesis</keyword>
<dbReference type="SUPFAM" id="SSF51344">
    <property type="entry name" value="Epsilon subunit of F1F0-ATP synthase N-terminal domain"/>
    <property type="match status" value="1"/>
</dbReference>
<dbReference type="InterPro" id="IPR001469">
    <property type="entry name" value="ATP_synth_F1_dsu/esu"/>
</dbReference>
<comment type="caution">
    <text evidence="11">The sequence shown here is derived from an EMBL/GenBank/DDBJ whole genome shotgun (WGS) entry which is preliminary data.</text>
</comment>
<evidence type="ECO:0000313" key="11">
    <source>
        <dbReference type="EMBL" id="MBK3516282.1"/>
    </source>
</evidence>
<dbReference type="InterPro" id="IPR036771">
    <property type="entry name" value="ATPsynth_dsu/esu_N"/>
</dbReference>
<evidence type="ECO:0000256" key="8">
    <source>
        <dbReference type="ARBA" id="ARBA00023310"/>
    </source>
</evidence>
<comment type="function">
    <text evidence="1">Produces ATP from ADP in the presence of a proton gradient across the membrane.</text>
</comment>
<dbReference type="PANTHER" id="PTHR13822:SF10">
    <property type="entry name" value="ATP SYNTHASE EPSILON CHAIN, CHLOROPLASTIC"/>
    <property type="match status" value="1"/>
</dbReference>
<evidence type="ECO:0000256" key="4">
    <source>
        <dbReference type="ARBA" id="ARBA00022448"/>
    </source>
</evidence>
<comment type="subunit">
    <text evidence="9">F-type ATPases have 2 components, CF(1) - the catalytic core - and CF(0) - the membrane proton channel. CF(1) has five subunits: alpha(3), beta(3), gamma(1), delta(1), epsilon(1). CF(0) has three main subunits: a, b and c.</text>
</comment>
<comment type="similarity">
    <text evidence="3 9">Belongs to the ATPase epsilon chain family.</text>
</comment>
<dbReference type="PANTHER" id="PTHR13822">
    <property type="entry name" value="ATP SYNTHASE DELTA/EPSILON CHAIN"/>
    <property type="match status" value="1"/>
</dbReference>
<evidence type="ECO:0000256" key="6">
    <source>
        <dbReference type="ARBA" id="ARBA00023136"/>
    </source>
</evidence>
<organism evidence="11 12">
    <name type="scientific">Carboxylicivirga marina</name>
    <dbReference type="NCBI Taxonomy" id="2800988"/>
    <lineage>
        <taxon>Bacteria</taxon>
        <taxon>Pseudomonadati</taxon>
        <taxon>Bacteroidota</taxon>
        <taxon>Bacteroidia</taxon>
        <taxon>Marinilabiliales</taxon>
        <taxon>Marinilabiliaceae</taxon>
        <taxon>Carboxylicivirga</taxon>
    </lineage>
</organism>
<dbReference type="Pfam" id="PF02823">
    <property type="entry name" value="ATP-synt_DE_N"/>
    <property type="match status" value="1"/>
</dbReference>
<keyword evidence="5 9" id="KW-0406">Ion transport</keyword>
<comment type="subcellular location">
    <subcellularLocation>
        <location evidence="2">Endomembrane system</location>
        <topology evidence="2">Peripheral membrane protein</topology>
    </subcellularLocation>
</comment>
<dbReference type="Gene3D" id="2.60.15.10">
    <property type="entry name" value="F0F1 ATP synthase delta/epsilon subunit, N-terminal"/>
    <property type="match status" value="1"/>
</dbReference>